<dbReference type="InterPro" id="IPR029058">
    <property type="entry name" value="AB_hydrolase_fold"/>
</dbReference>
<sequence>MPLTSDITINYSRFDPNSATEDAKKYSEFLERTTSEVPKWYEVGAPRFREIIEAGEFGGLKLGPVDGLLKFYANTIRVTAMSIGYRLAPEHPWPAAREDSIDVAEYLVDAEESEHGGKLLFLAGESGDANLTMVTALHLIRARPQHVLKGLVLPYGNYTVALGLPSMVSFDKPTPEERRNPLVSPLFEDLRALASQTLSGRLPPALFICGTNDPLLDDTLFMSVKWQATGSETIVKIFPGAPHVFNVPSVDIGKESFAYEAEFLLDKLGSAV</sequence>
<dbReference type="AlphaFoldDB" id="A0A7C8NDS4"/>
<dbReference type="InterPro" id="IPR013094">
    <property type="entry name" value="AB_hydrolase_3"/>
</dbReference>
<dbReference type="OrthoDB" id="408631at2759"/>
<dbReference type="InterPro" id="IPR050300">
    <property type="entry name" value="GDXG_lipolytic_enzyme"/>
</dbReference>
<dbReference type="GO" id="GO:0004806">
    <property type="term" value="F:triacylglycerol lipase activity"/>
    <property type="evidence" value="ECO:0007669"/>
    <property type="project" value="TreeGrafter"/>
</dbReference>
<evidence type="ECO:0000313" key="3">
    <source>
        <dbReference type="EMBL" id="KAF2972997.1"/>
    </source>
</evidence>
<keyword evidence="1" id="KW-0378">Hydrolase</keyword>
<dbReference type="Gene3D" id="3.40.50.1820">
    <property type="entry name" value="alpha/beta hydrolase"/>
    <property type="match status" value="1"/>
</dbReference>
<feature type="domain" description="Alpha/beta hydrolase fold-3" evidence="2">
    <location>
        <begin position="66"/>
        <end position="245"/>
    </location>
</feature>
<evidence type="ECO:0000313" key="4">
    <source>
        <dbReference type="Proteomes" id="UP000481858"/>
    </source>
</evidence>
<accession>A0A7C8NDS4</accession>
<proteinExistence type="predicted"/>
<evidence type="ECO:0000256" key="1">
    <source>
        <dbReference type="ARBA" id="ARBA00022801"/>
    </source>
</evidence>
<name>A0A7C8NDS4_9PEZI</name>
<gene>
    <name evidence="3" type="ORF">GQX73_g667</name>
</gene>
<dbReference type="PANTHER" id="PTHR48081">
    <property type="entry name" value="AB HYDROLASE SUPERFAMILY PROTEIN C4A8.06C"/>
    <property type="match status" value="1"/>
</dbReference>
<protein>
    <recommendedName>
        <fullName evidence="2">Alpha/beta hydrolase fold-3 domain-containing protein</fullName>
    </recommendedName>
</protein>
<reference evidence="3 4" key="1">
    <citation type="submission" date="2019-12" db="EMBL/GenBank/DDBJ databases">
        <title>Draft genome sequence of the ascomycete Xylaria multiplex DSM 110363.</title>
        <authorList>
            <person name="Buettner E."/>
            <person name="Kellner H."/>
        </authorList>
    </citation>
    <scope>NUCLEOTIDE SEQUENCE [LARGE SCALE GENOMIC DNA]</scope>
    <source>
        <strain evidence="3 4">DSM 110363</strain>
    </source>
</reference>
<keyword evidence="4" id="KW-1185">Reference proteome</keyword>
<dbReference type="InParanoid" id="A0A7C8NDS4"/>
<dbReference type="SUPFAM" id="SSF53474">
    <property type="entry name" value="alpha/beta-Hydrolases"/>
    <property type="match status" value="1"/>
</dbReference>
<comment type="caution">
    <text evidence="3">The sequence shown here is derived from an EMBL/GenBank/DDBJ whole genome shotgun (WGS) entry which is preliminary data.</text>
</comment>
<dbReference type="EMBL" id="WUBL01000003">
    <property type="protein sequence ID" value="KAF2972997.1"/>
    <property type="molecule type" value="Genomic_DNA"/>
</dbReference>
<organism evidence="3 4">
    <name type="scientific">Xylaria multiplex</name>
    <dbReference type="NCBI Taxonomy" id="323545"/>
    <lineage>
        <taxon>Eukaryota</taxon>
        <taxon>Fungi</taxon>
        <taxon>Dikarya</taxon>
        <taxon>Ascomycota</taxon>
        <taxon>Pezizomycotina</taxon>
        <taxon>Sordariomycetes</taxon>
        <taxon>Xylariomycetidae</taxon>
        <taxon>Xylariales</taxon>
        <taxon>Xylariaceae</taxon>
        <taxon>Xylaria</taxon>
    </lineage>
</organism>
<dbReference type="Pfam" id="PF07859">
    <property type="entry name" value="Abhydrolase_3"/>
    <property type="match status" value="1"/>
</dbReference>
<dbReference type="PANTHER" id="PTHR48081:SF30">
    <property type="entry name" value="ACETYL-HYDROLASE LIPR-RELATED"/>
    <property type="match status" value="1"/>
</dbReference>
<evidence type="ECO:0000259" key="2">
    <source>
        <dbReference type="Pfam" id="PF07859"/>
    </source>
</evidence>
<dbReference type="Proteomes" id="UP000481858">
    <property type="component" value="Unassembled WGS sequence"/>
</dbReference>